<dbReference type="Gene3D" id="3.40.50.10490">
    <property type="entry name" value="Glucose-6-phosphate isomerase like protein, domain 1"/>
    <property type="match status" value="1"/>
</dbReference>
<evidence type="ECO:0000256" key="3">
    <source>
        <dbReference type="ARBA" id="ARBA00023163"/>
    </source>
</evidence>
<organism evidence="5 6">
    <name type="scientific">Xylocopilactobacillus apicola</name>
    <dbReference type="NCBI Taxonomy" id="2932184"/>
    <lineage>
        <taxon>Bacteria</taxon>
        <taxon>Bacillati</taxon>
        <taxon>Bacillota</taxon>
        <taxon>Bacilli</taxon>
        <taxon>Lactobacillales</taxon>
        <taxon>Lactobacillaceae</taxon>
        <taxon>Xylocopilactobacillus</taxon>
    </lineage>
</organism>
<keyword evidence="1" id="KW-0805">Transcription regulation</keyword>
<dbReference type="KEGG" id="xap:XA3_09240"/>
<dbReference type="GO" id="GO:1901135">
    <property type="term" value="P:carbohydrate derivative metabolic process"/>
    <property type="evidence" value="ECO:0007669"/>
    <property type="project" value="InterPro"/>
</dbReference>
<accession>A0AAU9D4R0</accession>
<dbReference type="InterPro" id="IPR035472">
    <property type="entry name" value="RpiR-like_SIS"/>
</dbReference>
<dbReference type="InterPro" id="IPR000281">
    <property type="entry name" value="HTH_RpiR"/>
</dbReference>
<evidence type="ECO:0000256" key="2">
    <source>
        <dbReference type="ARBA" id="ARBA00023125"/>
    </source>
</evidence>
<reference evidence="5 6" key="1">
    <citation type="journal article" date="2023" name="Microbiol. Spectr.">
        <title>Symbiosis of Carpenter Bees with Uncharacterized Lactic Acid Bacteria Showing NAD Auxotrophy.</title>
        <authorList>
            <person name="Kawasaki S."/>
            <person name="Ozawa K."/>
            <person name="Mori T."/>
            <person name="Yamamoto A."/>
            <person name="Ito M."/>
            <person name="Ohkuma M."/>
            <person name="Sakamoto M."/>
            <person name="Matsutani M."/>
        </authorList>
    </citation>
    <scope>NUCLEOTIDE SEQUENCE [LARGE SCALE GENOMIC DNA]</scope>
    <source>
        <strain evidence="5 6">XA3</strain>
    </source>
</reference>
<dbReference type="Pfam" id="PF01380">
    <property type="entry name" value="SIS"/>
    <property type="match status" value="1"/>
</dbReference>
<dbReference type="SUPFAM" id="SSF46689">
    <property type="entry name" value="Homeodomain-like"/>
    <property type="match status" value="1"/>
</dbReference>
<keyword evidence="2" id="KW-0238">DNA-binding</keyword>
<dbReference type="GO" id="GO:0097367">
    <property type="term" value="F:carbohydrate derivative binding"/>
    <property type="evidence" value="ECO:0007669"/>
    <property type="project" value="InterPro"/>
</dbReference>
<dbReference type="InterPro" id="IPR046348">
    <property type="entry name" value="SIS_dom_sf"/>
</dbReference>
<dbReference type="GO" id="GO:0003700">
    <property type="term" value="F:DNA-binding transcription factor activity"/>
    <property type="evidence" value="ECO:0007669"/>
    <property type="project" value="InterPro"/>
</dbReference>
<dbReference type="Pfam" id="PF01418">
    <property type="entry name" value="HTH_6"/>
    <property type="match status" value="1"/>
</dbReference>
<dbReference type="AlphaFoldDB" id="A0AAU9D4R0"/>
<name>A0AAU9D4R0_9LACO</name>
<keyword evidence="3" id="KW-0804">Transcription</keyword>
<dbReference type="InterPro" id="IPR009057">
    <property type="entry name" value="Homeodomain-like_sf"/>
</dbReference>
<evidence type="ECO:0000313" key="5">
    <source>
        <dbReference type="EMBL" id="BDR58483.1"/>
    </source>
</evidence>
<dbReference type="CDD" id="cd05013">
    <property type="entry name" value="SIS_RpiR"/>
    <property type="match status" value="1"/>
</dbReference>
<sequence length="246" mass="28158">MTIESAFNEHYHDLNVNERQTLSRILTNKRDFSNLTINELAKKALISKSFIIRLCKNIGYSGYSEFKYQLKRELEQADKLLNSQNILEQTKLDLSETMNLIDFDQLAMLCRKMKQAPRIYTYATGYGAKNILEDFKRGMVAAKKAIISFPTSIELKLNNSVMQKDDILFVVSMNGQADTVIKELPFLKEKGIIVVSITRFLVNPLASMSSFNLYLQTTDTNGFYTSYVPLCLLLDLIVKQFLNCEA</sequence>
<evidence type="ECO:0000313" key="6">
    <source>
        <dbReference type="Proteomes" id="UP001321861"/>
    </source>
</evidence>
<protein>
    <submittedName>
        <fullName evidence="5">HTH-type transcriptional regulator GlvR</fullName>
    </submittedName>
</protein>
<dbReference type="SUPFAM" id="SSF53697">
    <property type="entry name" value="SIS domain"/>
    <property type="match status" value="1"/>
</dbReference>
<keyword evidence="6" id="KW-1185">Reference proteome</keyword>
<dbReference type="InterPro" id="IPR001347">
    <property type="entry name" value="SIS_dom"/>
</dbReference>
<dbReference type="InterPro" id="IPR047640">
    <property type="entry name" value="RpiR-like"/>
</dbReference>
<dbReference type="GO" id="GO:0003677">
    <property type="term" value="F:DNA binding"/>
    <property type="evidence" value="ECO:0007669"/>
    <property type="project" value="UniProtKB-KW"/>
</dbReference>
<evidence type="ECO:0000259" key="4">
    <source>
        <dbReference type="PROSITE" id="PS51071"/>
    </source>
</evidence>
<evidence type="ECO:0000256" key="1">
    <source>
        <dbReference type="ARBA" id="ARBA00023015"/>
    </source>
</evidence>
<feature type="domain" description="HTH rpiR-type" evidence="4">
    <location>
        <begin position="1"/>
        <end position="77"/>
    </location>
</feature>
<dbReference type="Proteomes" id="UP001321861">
    <property type="component" value="Chromosome"/>
</dbReference>
<dbReference type="PANTHER" id="PTHR30514">
    <property type="entry name" value="GLUCOKINASE"/>
    <property type="match status" value="1"/>
</dbReference>
<dbReference type="PANTHER" id="PTHR30514:SF1">
    <property type="entry name" value="HTH-TYPE TRANSCRIPTIONAL REGULATOR HEXR-RELATED"/>
    <property type="match status" value="1"/>
</dbReference>
<dbReference type="RefSeq" id="WP_317636383.1">
    <property type="nucleotide sequence ID" value="NZ_AP026802.1"/>
</dbReference>
<proteinExistence type="predicted"/>
<dbReference type="PROSITE" id="PS51071">
    <property type="entry name" value="HTH_RPIR"/>
    <property type="match status" value="1"/>
</dbReference>
<dbReference type="Gene3D" id="1.10.10.10">
    <property type="entry name" value="Winged helix-like DNA-binding domain superfamily/Winged helix DNA-binding domain"/>
    <property type="match status" value="1"/>
</dbReference>
<gene>
    <name evidence="5" type="primary">glvR</name>
    <name evidence="5" type="ORF">XA3_09240</name>
</gene>
<dbReference type="InterPro" id="IPR036388">
    <property type="entry name" value="WH-like_DNA-bd_sf"/>
</dbReference>
<dbReference type="EMBL" id="AP026802">
    <property type="protein sequence ID" value="BDR58483.1"/>
    <property type="molecule type" value="Genomic_DNA"/>
</dbReference>